<dbReference type="GO" id="GO:0015074">
    <property type="term" value="P:DNA integration"/>
    <property type="evidence" value="ECO:0007669"/>
    <property type="project" value="UniProtKB-KW"/>
</dbReference>
<dbReference type="SUPFAM" id="SSF56349">
    <property type="entry name" value="DNA breaking-rejoining enzymes"/>
    <property type="match status" value="1"/>
</dbReference>
<evidence type="ECO:0000256" key="6">
    <source>
        <dbReference type="ARBA" id="ARBA00023125"/>
    </source>
</evidence>
<feature type="domain" description="Core-binding (CB)" evidence="11">
    <location>
        <begin position="1"/>
        <end position="99"/>
    </location>
</feature>
<dbReference type="PANTHER" id="PTHR30349">
    <property type="entry name" value="PHAGE INTEGRASE-RELATED"/>
    <property type="match status" value="1"/>
</dbReference>
<keyword evidence="8" id="KW-0131">Cell cycle</keyword>
<organism evidence="12 13">
    <name type="scientific">Duncaniella muris</name>
    <dbReference type="NCBI Taxonomy" id="2094150"/>
    <lineage>
        <taxon>Bacteria</taxon>
        <taxon>Pseudomonadati</taxon>
        <taxon>Bacteroidota</taxon>
        <taxon>Bacteroidia</taxon>
        <taxon>Bacteroidales</taxon>
        <taxon>Muribaculaceae</taxon>
        <taxon>Duncaniella</taxon>
    </lineage>
</organism>
<keyword evidence="4" id="KW-0159">Chromosome partition</keyword>
<dbReference type="InterPro" id="IPR013762">
    <property type="entry name" value="Integrase-like_cat_sf"/>
</dbReference>
<evidence type="ECO:0000256" key="8">
    <source>
        <dbReference type="ARBA" id="ARBA00023306"/>
    </source>
</evidence>
<dbReference type="PANTHER" id="PTHR30349:SF77">
    <property type="entry name" value="TYROSINE RECOMBINASE XERC"/>
    <property type="match status" value="1"/>
</dbReference>
<protein>
    <submittedName>
        <fullName evidence="12">Integrase</fullName>
    </submittedName>
</protein>
<evidence type="ECO:0000313" key="13">
    <source>
        <dbReference type="Proteomes" id="UP000244905"/>
    </source>
</evidence>
<dbReference type="InterPro" id="IPR010998">
    <property type="entry name" value="Integrase_recombinase_N"/>
</dbReference>
<evidence type="ECO:0000259" key="11">
    <source>
        <dbReference type="PROSITE" id="PS51900"/>
    </source>
</evidence>
<evidence type="ECO:0000313" key="12">
    <source>
        <dbReference type="EMBL" id="PWB01844.1"/>
    </source>
</evidence>
<dbReference type="GO" id="GO:0005737">
    <property type="term" value="C:cytoplasm"/>
    <property type="evidence" value="ECO:0007669"/>
    <property type="project" value="UniProtKB-SubCell"/>
</dbReference>
<dbReference type="GO" id="GO:0007059">
    <property type="term" value="P:chromosome segregation"/>
    <property type="evidence" value="ECO:0007669"/>
    <property type="project" value="UniProtKB-KW"/>
</dbReference>
<dbReference type="AlphaFoldDB" id="A0A2V1IMK5"/>
<dbReference type="GO" id="GO:0006310">
    <property type="term" value="P:DNA recombination"/>
    <property type="evidence" value="ECO:0007669"/>
    <property type="project" value="UniProtKB-KW"/>
</dbReference>
<feature type="domain" description="Tyr recombinase" evidence="10">
    <location>
        <begin position="123"/>
        <end position="312"/>
    </location>
</feature>
<evidence type="ECO:0000256" key="3">
    <source>
        <dbReference type="ARBA" id="ARBA00022618"/>
    </source>
</evidence>
<proteinExistence type="predicted"/>
<evidence type="ECO:0000256" key="4">
    <source>
        <dbReference type="ARBA" id="ARBA00022829"/>
    </source>
</evidence>
<dbReference type="EMBL" id="PUEC01000018">
    <property type="protein sequence ID" value="PWB01844.1"/>
    <property type="molecule type" value="Genomic_DNA"/>
</dbReference>
<name>A0A2V1IMK5_9BACT</name>
<keyword evidence="6 9" id="KW-0238">DNA-binding</keyword>
<keyword evidence="13" id="KW-1185">Reference proteome</keyword>
<dbReference type="InterPro" id="IPR011010">
    <property type="entry name" value="DNA_brk_join_enz"/>
</dbReference>
<keyword evidence="3" id="KW-0132">Cell division</keyword>
<keyword evidence="7" id="KW-0233">DNA recombination</keyword>
<dbReference type="InterPro" id="IPR002104">
    <property type="entry name" value="Integrase_catalytic"/>
</dbReference>
<accession>A0A2V1IMK5</accession>
<evidence type="ECO:0000256" key="9">
    <source>
        <dbReference type="PROSITE-ProRule" id="PRU01248"/>
    </source>
</evidence>
<dbReference type="Gene3D" id="1.10.150.130">
    <property type="match status" value="1"/>
</dbReference>
<dbReference type="Pfam" id="PF00589">
    <property type="entry name" value="Phage_integrase"/>
    <property type="match status" value="1"/>
</dbReference>
<dbReference type="Pfam" id="PF02899">
    <property type="entry name" value="Phage_int_SAM_1"/>
    <property type="match status" value="1"/>
</dbReference>
<comment type="caution">
    <text evidence="12">The sequence shown here is derived from an EMBL/GenBank/DDBJ whole genome shotgun (WGS) entry which is preliminary data.</text>
</comment>
<keyword evidence="5" id="KW-0229">DNA integration</keyword>
<gene>
    <name evidence="12" type="ORF">C5O23_08760</name>
</gene>
<reference evidence="13" key="1">
    <citation type="submission" date="2018-02" db="EMBL/GenBank/DDBJ databases">
        <authorList>
            <person name="Clavel T."/>
            <person name="Strowig T."/>
        </authorList>
    </citation>
    <scope>NUCLEOTIDE SEQUENCE [LARGE SCALE GENOMIC DNA]</scope>
    <source>
        <strain evidence="13">DSM 103720</strain>
    </source>
</reference>
<dbReference type="InterPro" id="IPR044068">
    <property type="entry name" value="CB"/>
</dbReference>
<evidence type="ECO:0000256" key="2">
    <source>
        <dbReference type="ARBA" id="ARBA00022490"/>
    </source>
</evidence>
<dbReference type="GeneID" id="82526431"/>
<comment type="subcellular location">
    <subcellularLocation>
        <location evidence="1">Cytoplasm</location>
    </subcellularLocation>
</comment>
<dbReference type="GO" id="GO:0051301">
    <property type="term" value="P:cell division"/>
    <property type="evidence" value="ECO:0007669"/>
    <property type="project" value="UniProtKB-KW"/>
</dbReference>
<dbReference type="Proteomes" id="UP000244905">
    <property type="component" value="Unassembled WGS sequence"/>
</dbReference>
<evidence type="ECO:0000256" key="1">
    <source>
        <dbReference type="ARBA" id="ARBA00004496"/>
    </source>
</evidence>
<evidence type="ECO:0000259" key="10">
    <source>
        <dbReference type="PROSITE" id="PS51898"/>
    </source>
</evidence>
<dbReference type="GO" id="GO:0003677">
    <property type="term" value="F:DNA binding"/>
    <property type="evidence" value="ECO:0007669"/>
    <property type="project" value="UniProtKB-UniRule"/>
</dbReference>
<dbReference type="RefSeq" id="WP_107032565.1">
    <property type="nucleotide sequence ID" value="NZ_PUEC01000018.1"/>
</dbReference>
<dbReference type="InterPro" id="IPR004107">
    <property type="entry name" value="Integrase_SAM-like_N"/>
</dbReference>
<evidence type="ECO:0000256" key="7">
    <source>
        <dbReference type="ARBA" id="ARBA00023172"/>
    </source>
</evidence>
<dbReference type="InterPro" id="IPR050090">
    <property type="entry name" value="Tyrosine_recombinase_XerCD"/>
</dbReference>
<dbReference type="Gene3D" id="1.10.443.10">
    <property type="entry name" value="Intergrase catalytic core"/>
    <property type="match status" value="1"/>
</dbReference>
<dbReference type="PROSITE" id="PS51900">
    <property type="entry name" value="CB"/>
    <property type="match status" value="1"/>
</dbReference>
<dbReference type="PROSITE" id="PS51898">
    <property type="entry name" value="TYR_RECOMBINASE"/>
    <property type="match status" value="1"/>
</dbReference>
<sequence length="349" mass="40174">MNRTETYIARYIGNFFSVYLCAEKGCSPHTVRSYANALSSYIDFIETTQHIRSERITTAYVTKKLVLEYLSWLEDKKNVSVSTRNQRLAAIHSLCRYLQRVDVPHIDRWQDVLTIKTKKGTAKPMLFLSVDGIRLLLNQIPTDTISHRRDLAMLALLYDTGARVNELVLLRPCDLHLEEPAYLVLQGKGNKNRAVPLQKKNVALLTEYLNDNRLHRPEMQTEPLFKNRVGGRLTCAGVTYILMKYIRKAHSANPDLVPVKLSPHCLRHTRAMHLLQAGVNLVYIRDILGHVSILTTEIYARADSRQKREALEKAYRDVIPETSDDGSRPSWETDRSLKEWLKRLGSRNH</sequence>
<evidence type="ECO:0000256" key="5">
    <source>
        <dbReference type="ARBA" id="ARBA00022908"/>
    </source>
</evidence>
<keyword evidence="2" id="KW-0963">Cytoplasm</keyword>